<dbReference type="RefSeq" id="WP_051323524.1">
    <property type="nucleotide sequence ID" value="NZ_PDDX01000001.1"/>
</dbReference>
<evidence type="ECO:0000256" key="6">
    <source>
        <dbReference type="SAM" id="Phobius"/>
    </source>
</evidence>
<dbReference type="AlphaFoldDB" id="A0A2C6DNN7"/>
<dbReference type="OrthoDB" id="5611741at2"/>
<evidence type="ECO:0000256" key="4">
    <source>
        <dbReference type="ARBA" id="ARBA00022989"/>
    </source>
</evidence>
<dbReference type="EMBL" id="PDDX01000001">
    <property type="protein sequence ID" value="PHI29942.1"/>
    <property type="molecule type" value="Genomic_DNA"/>
</dbReference>
<evidence type="ECO:0000313" key="9">
    <source>
        <dbReference type="Proteomes" id="UP000224974"/>
    </source>
</evidence>
<comment type="subcellular location">
    <subcellularLocation>
        <location evidence="1">Cell membrane</location>
        <topology evidence="1">Multi-pass membrane protein</topology>
    </subcellularLocation>
</comment>
<evidence type="ECO:0000256" key="5">
    <source>
        <dbReference type="ARBA" id="ARBA00023136"/>
    </source>
</evidence>
<accession>A0A2C6DNN7</accession>
<feature type="transmembrane region" description="Helical" evidence="6">
    <location>
        <begin position="277"/>
        <end position="297"/>
    </location>
</feature>
<feature type="transmembrane region" description="Helical" evidence="6">
    <location>
        <begin position="76"/>
        <end position="93"/>
    </location>
</feature>
<feature type="transmembrane region" description="Helical" evidence="6">
    <location>
        <begin position="99"/>
        <end position="116"/>
    </location>
</feature>
<dbReference type="Pfam" id="PF00482">
    <property type="entry name" value="T2SSF"/>
    <property type="match status" value="1"/>
</dbReference>
<evidence type="ECO:0000256" key="3">
    <source>
        <dbReference type="ARBA" id="ARBA00022692"/>
    </source>
</evidence>
<comment type="caution">
    <text evidence="8">The sequence shown here is derived from an EMBL/GenBank/DDBJ whole genome shotgun (WGS) entry which is preliminary data.</text>
</comment>
<evidence type="ECO:0000313" key="8">
    <source>
        <dbReference type="EMBL" id="PHI29942.1"/>
    </source>
</evidence>
<dbReference type="Proteomes" id="UP000224974">
    <property type="component" value="Unassembled WGS sequence"/>
</dbReference>
<gene>
    <name evidence="8" type="ORF">CRN84_11640</name>
</gene>
<evidence type="ECO:0000256" key="2">
    <source>
        <dbReference type="ARBA" id="ARBA00022475"/>
    </source>
</evidence>
<keyword evidence="4 6" id="KW-1133">Transmembrane helix</keyword>
<feature type="domain" description="Type II secretion system protein GspF" evidence="7">
    <location>
        <begin position="134"/>
        <end position="258"/>
    </location>
</feature>
<name>A0A2C6DNN7_9GAMM</name>
<organism evidence="8 9">
    <name type="scientific">Budvicia aquatica</name>
    <dbReference type="NCBI Taxonomy" id="82979"/>
    <lineage>
        <taxon>Bacteria</taxon>
        <taxon>Pseudomonadati</taxon>
        <taxon>Pseudomonadota</taxon>
        <taxon>Gammaproteobacteria</taxon>
        <taxon>Enterobacterales</taxon>
        <taxon>Budviciaceae</taxon>
        <taxon>Budvicia</taxon>
    </lineage>
</organism>
<protein>
    <recommendedName>
        <fullName evidence="7">Type II secretion system protein GspF domain-containing protein</fullName>
    </recommendedName>
</protein>
<proteinExistence type="predicted"/>
<reference evidence="9" key="1">
    <citation type="submission" date="2017-09" db="EMBL/GenBank/DDBJ databases">
        <title>FDA dAtabase for Regulatory Grade micrObial Sequences (FDA-ARGOS): Supporting development and validation of Infectious Disease Dx tests.</title>
        <authorList>
            <person name="Minogue T."/>
            <person name="Wolcott M."/>
            <person name="Wasieloski L."/>
            <person name="Aguilar W."/>
            <person name="Moore D."/>
            <person name="Tallon L."/>
            <person name="Sadzewicz L."/>
            <person name="Ott S."/>
            <person name="Zhao X."/>
            <person name="Nagaraj S."/>
            <person name="Vavikolanu K."/>
            <person name="Aluvathingal J."/>
            <person name="Nadendla S."/>
            <person name="Sichtig H."/>
        </authorList>
    </citation>
    <scope>NUCLEOTIDE SEQUENCE [LARGE SCALE GENOMIC DNA]</scope>
    <source>
        <strain evidence="9">FDAARGOS_387</strain>
    </source>
</reference>
<dbReference type="GO" id="GO:0005886">
    <property type="term" value="C:plasma membrane"/>
    <property type="evidence" value="ECO:0007669"/>
    <property type="project" value="UniProtKB-SubCell"/>
</dbReference>
<keyword evidence="3 6" id="KW-0812">Transmembrane</keyword>
<dbReference type="STRING" id="1111728.GCA_000427805_01738"/>
<evidence type="ECO:0000256" key="1">
    <source>
        <dbReference type="ARBA" id="ARBA00004651"/>
    </source>
</evidence>
<keyword evidence="5 6" id="KW-0472">Membrane</keyword>
<dbReference type="PANTHER" id="PTHR35007:SF2">
    <property type="entry name" value="PILUS ASSEMBLE PROTEIN"/>
    <property type="match status" value="1"/>
</dbReference>
<dbReference type="InterPro" id="IPR018076">
    <property type="entry name" value="T2SS_GspF_dom"/>
</dbReference>
<dbReference type="PANTHER" id="PTHR35007">
    <property type="entry name" value="INTEGRAL MEMBRANE PROTEIN-RELATED"/>
    <property type="match status" value="1"/>
</dbReference>
<sequence>MTILFFILIILGAINFLTVLVYFKKVKRINSGEIRLTAVGRKDNWKTHFFDKLKILLTGDIRSVKSIYRRTKPKDVVIYCGLFLTGIYIDVMYFKLNIIIASIVLLVMLTYIHYRISQKKIRALFESEFSEALNIINSSLSSGNSIVNGITQCGNKLRGTVVGPELKIISRRLSIGEDARSVLLDSYQRLPYREYYFFILAVMININGGGQVRDVMSRLAKQISDAKIMDRKKFAMTSEARMSVKVLALIPVGFIFIMNFLSPENFDILINTETGQYILYYAVGSVCLGLAIIWNMMNKAV</sequence>
<keyword evidence="9" id="KW-1185">Reference proteome</keyword>
<feature type="transmembrane region" description="Helical" evidence="6">
    <location>
        <begin position="242"/>
        <end position="262"/>
    </location>
</feature>
<feature type="transmembrane region" description="Helical" evidence="6">
    <location>
        <begin position="6"/>
        <end position="23"/>
    </location>
</feature>
<evidence type="ECO:0000259" key="7">
    <source>
        <dbReference type="Pfam" id="PF00482"/>
    </source>
</evidence>
<keyword evidence="2" id="KW-1003">Cell membrane</keyword>